<dbReference type="SUPFAM" id="SSF53474">
    <property type="entry name" value="alpha/beta-Hydrolases"/>
    <property type="match status" value="1"/>
</dbReference>
<dbReference type="GO" id="GO:0016740">
    <property type="term" value="F:transferase activity"/>
    <property type="evidence" value="ECO:0007669"/>
    <property type="project" value="UniProtKB-KW"/>
</dbReference>
<evidence type="ECO:0000313" key="3">
    <source>
        <dbReference type="Proteomes" id="UP000334820"/>
    </source>
</evidence>
<proteinExistence type="predicted"/>
<dbReference type="InterPro" id="IPR029058">
    <property type="entry name" value="AB_hydrolase_fold"/>
</dbReference>
<gene>
    <name evidence="2" type="ORF">KTAU_22410</name>
</gene>
<dbReference type="Pfam" id="PF00561">
    <property type="entry name" value="Abhydrolase_1"/>
    <property type="match status" value="2"/>
</dbReference>
<dbReference type="PANTHER" id="PTHR46438:SF11">
    <property type="entry name" value="LIPASE-RELATED"/>
    <property type="match status" value="1"/>
</dbReference>
<dbReference type="Gene3D" id="3.40.50.1820">
    <property type="entry name" value="alpha/beta hydrolase"/>
    <property type="match status" value="1"/>
</dbReference>
<keyword evidence="2" id="KW-0808">Transferase</keyword>
<dbReference type="EMBL" id="BKZV01000003">
    <property type="protein sequence ID" value="GER83604.1"/>
    <property type="molecule type" value="Genomic_DNA"/>
</dbReference>
<organism evidence="2 3">
    <name type="scientific">Thermogemmatispora aurantia</name>
    <dbReference type="NCBI Taxonomy" id="2045279"/>
    <lineage>
        <taxon>Bacteria</taxon>
        <taxon>Bacillati</taxon>
        <taxon>Chloroflexota</taxon>
        <taxon>Ktedonobacteria</taxon>
        <taxon>Thermogemmatisporales</taxon>
        <taxon>Thermogemmatisporaceae</taxon>
        <taxon>Thermogemmatispora</taxon>
    </lineage>
</organism>
<sequence length="265" mass="29347">MAAFQTHSQVVTVDGTPVRYEYAGEGEPVVFVHGLSGSTKWWARNIPAIAQHYRVYLVDLPGFGAMRRFRRQFHLLRAPHWLDRLCQALGLETFSLVGHSMGGYVSLALAVQRPEQVKRLVLVASIGIPFERSVAQLLWPTALALARTTPAFWPTLLYDGVRAGTPMILRAAHQIVALDARPLLPTVRTPTLLIWGAKDDLVPLSFGRQLHAAIPQARLYLIEHANHICMYDQPQLFNEALLAFLQGQQVGELATAPATSQSSPC</sequence>
<accession>A0A5J4K4P3</accession>
<evidence type="ECO:0000313" key="2">
    <source>
        <dbReference type="EMBL" id="GER83604.1"/>
    </source>
</evidence>
<dbReference type="InterPro" id="IPR000073">
    <property type="entry name" value="AB_hydrolase_1"/>
</dbReference>
<dbReference type="RefSeq" id="WP_151728360.1">
    <property type="nucleotide sequence ID" value="NZ_BKZV01000003.1"/>
</dbReference>
<feature type="domain" description="AB hydrolase-1" evidence="1">
    <location>
        <begin position="174"/>
        <end position="232"/>
    </location>
</feature>
<dbReference type="PANTHER" id="PTHR46438">
    <property type="entry name" value="ALPHA/BETA-HYDROLASES SUPERFAMILY PROTEIN"/>
    <property type="match status" value="1"/>
</dbReference>
<evidence type="ECO:0000259" key="1">
    <source>
        <dbReference type="Pfam" id="PF00561"/>
    </source>
</evidence>
<protein>
    <submittedName>
        <fullName evidence="2">Dihydrolipoamide acetyltransferase</fullName>
    </submittedName>
</protein>
<dbReference type="PRINTS" id="PR00111">
    <property type="entry name" value="ABHYDROLASE"/>
</dbReference>
<comment type="caution">
    <text evidence="2">The sequence shown here is derived from an EMBL/GenBank/DDBJ whole genome shotgun (WGS) entry which is preliminary data.</text>
</comment>
<name>A0A5J4K4P3_9CHLR</name>
<dbReference type="Proteomes" id="UP000334820">
    <property type="component" value="Unassembled WGS sequence"/>
</dbReference>
<keyword evidence="3" id="KW-1185">Reference proteome</keyword>
<feature type="domain" description="AB hydrolase-1" evidence="1">
    <location>
        <begin position="28"/>
        <end position="153"/>
    </location>
</feature>
<reference evidence="2 3" key="1">
    <citation type="journal article" date="2019" name="Int. J. Syst. Evol. Microbiol.">
        <title>Thermogemmatispora aurantia sp. nov. and Thermogemmatispora argillosa sp. nov., within the class Ktedonobacteria, and emended description of the genus Thermogemmatispora.</title>
        <authorList>
            <person name="Zheng Y."/>
            <person name="Wang C.M."/>
            <person name="Sakai Y."/>
            <person name="Abe K."/>
            <person name="Yokota A."/>
            <person name="Yabe S."/>
        </authorList>
    </citation>
    <scope>NUCLEOTIDE SEQUENCE [LARGE SCALE GENOMIC DNA]</scope>
    <source>
        <strain evidence="2 3">A1-2</strain>
    </source>
</reference>
<dbReference type="AlphaFoldDB" id="A0A5J4K4P3"/>